<name>A0A5C4NC02_9RHOB</name>
<comment type="caution">
    <text evidence="1">The sequence shown here is derived from an EMBL/GenBank/DDBJ whole genome shotgun (WGS) entry which is preliminary data.</text>
</comment>
<accession>A0A5C4NC02</accession>
<keyword evidence="2" id="KW-1185">Reference proteome</keyword>
<dbReference type="OrthoDB" id="7874289at2"/>
<dbReference type="RefSeq" id="WP_139081863.1">
    <property type="nucleotide sequence ID" value="NZ_VDFV01000014.1"/>
</dbReference>
<evidence type="ECO:0000313" key="2">
    <source>
        <dbReference type="Proteomes" id="UP000305709"/>
    </source>
</evidence>
<dbReference type="EMBL" id="VDFV01000014">
    <property type="protein sequence ID" value="TNC71410.1"/>
    <property type="molecule type" value="Genomic_DNA"/>
</dbReference>
<gene>
    <name evidence="1" type="ORF">FHG71_11690</name>
</gene>
<dbReference type="AlphaFoldDB" id="A0A5C4NC02"/>
<dbReference type="Proteomes" id="UP000305709">
    <property type="component" value="Unassembled WGS sequence"/>
</dbReference>
<sequence length="89" mass="9863">MQSVHGAKEQTMVVPQRGIAHMGVTGRIDHPVCPRMNMSLITHLRSAMGKRAAYRRTLQELRGIPAHLADDLNIQPGDVERLAHQAVYG</sequence>
<evidence type="ECO:0000313" key="1">
    <source>
        <dbReference type="EMBL" id="TNC71410.1"/>
    </source>
</evidence>
<organism evidence="1 2">
    <name type="scientific">Rubellimicrobium roseum</name>
    <dbReference type="NCBI Taxonomy" id="687525"/>
    <lineage>
        <taxon>Bacteria</taxon>
        <taxon>Pseudomonadati</taxon>
        <taxon>Pseudomonadota</taxon>
        <taxon>Alphaproteobacteria</taxon>
        <taxon>Rhodobacterales</taxon>
        <taxon>Roseobacteraceae</taxon>
        <taxon>Rubellimicrobium</taxon>
    </lineage>
</organism>
<evidence type="ECO:0008006" key="3">
    <source>
        <dbReference type="Google" id="ProtNLM"/>
    </source>
</evidence>
<proteinExistence type="predicted"/>
<protein>
    <recommendedName>
        <fullName evidence="3">DUF1127 domain-containing protein</fullName>
    </recommendedName>
</protein>
<reference evidence="1 2" key="1">
    <citation type="submission" date="2019-06" db="EMBL/GenBank/DDBJ databases">
        <authorList>
            <person name="Jiang L."/>
        </authorList>
    </citation>
    <scope>NUCLEOTIDE SEQUENCE [LARGE SCALE GENOMIC DNA]</scope>
    <source>
        <strain evidence="1 2">YIM 48858</strain>
    </source>
</reference>